<evidence type="ECO:0000313" key="3">
    <source>
        <dbReference type="EMBL" id="CUA95614.1"/>
    </source>
</evidence>
<protein>
    <submittedName>
        <fullName evidence="3">ABC-type uncharacterized transport system, auxiliary component</fullName>
    </submittedName>
</protein>
<gene>
    <name evidence="3" type="ORF">Ga0061069_103168</name>
</gene>
<reference evidence="4" key="1">
    <citation type="submission" date="2015-08" db="EMBL/GenBank/DDBJ databases">
        <authorList>
            <person name="Varghese N."/>
        </authorList>
    </citation>
    <scope>NUCLEOTIDE SEQUENCE [LARGE SCALE GENOMIC DNA]</scope>
    <source>
        <strain evidence="4">DSM 18181</strain>
    </source>
</reference>
<dbReference type="RefSeq" id="WP_055449972.1">
    <property type="nucleotide sequence ID" value="NZ_CYHF01000003.1"/>
</dbReference>
<dbReference type="AlphaFoldDB" id="A0A0K6HXJ0"/>
<evidence type="ECO:0000259" key="2">
    <source>
        <dbReference type="Pfam" id="PF03886"/>
    </source>
</evidence>
<dbReference type="OrthoDB" id="5568302at2"/>
<name>A0A0K6HXJ0_9BURK</name>
<feature type="chain" id="PRO_5005504616" evidence="1">
    <location>
        <begin position="27"/>
        <end position="217"/>
    </location>
</feature>
<evidence type="ECO:0000313" key="4">
    <source>
        <dbReference type="Proteomes" id="UP000183649"/>
    </source>
</evidence>
<dbReference type="Proteomes" id="UP000183649">
    <property type="component" value="Unassembled WGS sequence"/>
</dbReference>
<keyword evidence="1" id="KW-0732">Signal</keyword>
<keyword evidence="4" id="KW-1185">Reference proteome</keyword>
<dbReference type="Pfam" id="PF03886">
    <property type="entry name" value="ABC_trans_aux"/>
    <property type="match status" value="1"/>
</dbReference>
<dbReference type="STRING" id="339866.GCA_001418255_01048"/>
<accession>A0A0K6HXJ0</accession>
<evidence type="ECO:0000256" key="1">
    <source>
        <dbReference type="SAM" id="SignalP"/>
    </source>
</evidence>
<sequence>MMIANPHRTERRALLTLLAGASLALAACSLPVNRQPLQQTYRLSAADIHSTALAKPVVLQLLPVRAAAGFQSAAMMYSRSADTLEPYRDSRWLAPPAQLVGDAIAQTLSRQPWVSAVQQQTALASAPWALHCSLYRLEHDLRGGQGTVRLGLTCELANQRTRSIAAHWHFDGSQPLTVNDAAHFAQGAQTLLNQALGEIVQQTRAAVAAAGASPPST</sequence>
<dbReference type="EMBL" id="CYHF01000003">
    <property type="protein sequence ID" value="CUA95614.1"/>
    <property type="molecule type" value="Genomic_DNA"/>
</dbReference>
<dbReference type="InterPro" id="IPR005586">
    <property type="entry name" value="ABC_trans_aux"/>
</dbReference>
<proteinExistence type="predicted"/>
<dbReference type="SUPFAM" id="SSF159594">
    <property type="entry name" value="XCC0632-like"/>
    <property type="match status" value="1"/>
</dbReference>
<feature type="signal peptide" evidence="1">
    <location>
        <begin position="1"/>
        <end position="26"/>
    </location>
</feature>
<organism evidence="3 4">
    <name type="scientific">Thiomonas bhubaneswarensis</name>
    <dbReference type="NCBI Taxonomy" id="339866"/>
    <lineage>
        <taxon>Bacteria</taxon>
        <taxon>Pseudomonadati</taxon>
        <taxon>Pseudomonadota</taxon>
        <taxon>Betaproteobacteria</taxon>
        <taxon>Burkholderiales</taxon>
        <taxon>Thiomonas</taxon>
    </lineage>
</organism>
<feature type="domain" description="ABC-type transport auxiliary lipoprotein component" evidence="2">
    <location>
        <begin position="41"/>
        <end position="199"/>
    </location>
</feature>
<dbReference type="Gene3D" id="3.40.50.10610">
    <property type="entry name" value="ABC-type transport auxiliary lipoprotein component"/>
    <property type="match status" value="1"/>
</dbReference>